<dbReference type="NCBIfam" id="TIGR00242">
    <property type="entry name" value="division/cell wall cluster transcriptional repressor MraZ"/>
    <property type="match status" value="1"/>
</dbReference>
<feature type="domain" description="SpoVT-AbrB" evidence="8">
    <location>
        <begin position="5"/>
        <end position="47"/>
    </location>
</feature>
<dbReference type="CDD" id="cd16320">
    <property type="entry name" value="MraZ_N"/>
    <property type="match status" value="1"/>
</dbReference>
<evidence type="ECO:0000256" key="7">
    <source>
        <dbReference type="HAMAP-Rule" id="MF_01008"/>
    </source>
</evidence>
<dbReference type="STRING" id="1801774.A3A05_02725"/>
<keyword evidence="6 7" id="KW-0804">Transcription</keyword>
<comment type="similarity">
    <text evidence="7">Belongs to the MraZ family.</text>
</comment>
<dbReference type="InterPro" id="IPR038619">
    <property type="entry name" value="MraZ_sf"/>
</dbReference>
<accession>A0A1F6WVW5</accession>
<dbReference type="AlphaFoldDB" id="A0A1F6WVW5"/>
<dbReference type="InterPro" id="IPR035642">
    <property type="entry name" value="MraZ_N"/>
</dbReference>
<evidence type="ECO:0000256" key="5">
    <source>
        <dbReference type="ARBA" id="ARBA00023125"/>
    </source>
</evidence>
<keyword evidence="2 7" id="KW-0963">Cytoplasm</keyword>
<dbReference type="GO" id="GO:0003700">
    <property type="term" value="F:DNA-binding transcription factor activity"/>
    <property type="evidence" value="ECO:0007669"/>
    <property type="project" value="UniProtKB-UniRule"/>
</dbReference>
<dbReference type="Pfam" id="PF02381">
    <property type="entry name" value="MraZ"/>
    <property type="match status" value="2"/>
</dbReference>
<dbReference type="GO" id="GO:0005737">
    <property type="term" value="C:cytoplasm"/>
    <property type="evidence" value="ECO:0007669"/>
    <property type="project" value="UniProtKB-UniRule"/>
</dbReference>
<organism evidence="9 10">
    <name type="scientific">Candidatus Nomurabacteria bacterium RIFCSPLOWO2_01_FULL_41_12</name>
    <dbReference type="NCBI Taxonomy" id="1801774"/>
    <lineage>
        <taxon>Bacteria</taxon>
        <taxon>Candidatus Nomuraibacteriota</taxon>
    </lineage>
</organism>
<dbReference type="InterPro" id="IPR007159">
    <property type="entry name" value="SpoVT-AbrB_dom"/>
</dbReference>
<evidence type="ECO:0000259" key="8">
    <source>
        <dbReference type="PROSITE" id="PS51740"/>
    </source>
</evidence>
<feature type="domain" description="SpoVT-AbrB" evidence="8">
    <location>
        <begin position="80"/>
        <end position="123"/>
    </location>
</feature>
<dbReference type="Proteomes" id="UP000176187">
    <property type="component" value="Unassembled WGS sequence"/>
</dbReference>
<dbReference type="SUPFAM" id="SSF89447">
    <property type="entry name" value="AbrB/MazE/MraZ-like"/>
    <property type="match status" value="1"/>
</dbReference>
<name>A0A1F6WVW5_9BACT</name>
<dbReference type="InterPro" id="IPR003444">
    <property type="entry name" value="MraZ"/>
</dbReference>
<proteinExistence type="inferred from homology"/>
<dbReference type="Gene3D" id="3.40.1550.20">
    <property type="entry name" value="Transcriptional regulator MraZ domain"/>
    <property type="match status" value="1"/>
</dbReference>
<comment type="subunit">
    <text evidence="7">Forms oligomers.</text>
</comment>
<dbReference type="CDD" id="cd16321">
    <property type="entry name" value="MraZ_C"/>
    <property type="match status" value="1"/>
</dbReference>
<evidence type="ECO:0000256" key="2">
    <source>
        <dbReference type="ARBA" id="ARBA00022490"/>
    </source>
</evidence>
<dbReference type="InterPro" id="IPR035644">
    <property type="entry name" value="MraZ_C"/>
</dbReference>
<dbReference type="GO" id="GO:0000976">
    <property type="term" value="F:transcription cis-regulatory region binding"/>
    <property type="evidence" value="ECO:0007669"/>
    <property type="project" value="TreeGrafter"/>
</dbReference>
<dbReference type="PANTHER" id="PTHR34701">
    <property type="entry name" value="TRANSCRIPTIONAL REGULATOR MRAZ"/>
    <property type="match status" value="1"/>
</dbReference>
<keyword evidence="4 7" id="KW-0805">Transcription regulation</keyword>
<dbReference type="InterPro" id="IPR037914">
    <property type="entry name" value="SpoVT-AbrB_sf"/>
</dbReference>
<dbReference type="PROSITE" id="PS51740">
    <property type="entry name" value="SPOVT_ABRB"/>
    <property type="match status" value="2"/>
</dbReference>
<reference evidence="9 10" key="1">
    <citation type="journal article" date="2016" name="Nat. Commun.">
        <title>Thousands of microbial genomes shed light on interconnected biogeochemical processes in an aquifer system.</title>
        <authorList>
            <person name="Anantharaman K."/>
            <person name="Brown C.T."/>
            <person name="Hug L.A."/>
            <person name="Sharon I."/>
            <person name="Castelle C.J."/>
            <person name="Probst A.J."/>
            <person name="Thomas B.C."/>
            <person name="Singh A."/>
            <person name="Wilkins M.J."/>
            <person name="Karaoz U."/>
            <person name="Brodie E.L."/>
            <person name="Williams K.H."/>
            <person name="Hubbard S.S."/>
            <person name="Banfield J.F."/>
        </authorList>
    </citation>
    <scope>NUCLEOTIDE SEQUENCE [LARGE SCALE GENOMIC DNA]</scope>
</reference>
<comment type="caution">
    <text evidence="9">The sequence shown here is derived from an EMBL/GenBank/DDBJ whole genome shotgun (WGS) entry which is preliminary data.</text>
</comment>
<gene>
    <name evidence="7" type="primary">mraZ</name>
    <name evidence="9" type="ORF">A3A05_02725</name>
</gene>
<evidence type="ECO:0000313" key="10">
    <source>
        <dbReference type="Proteomes" id="UP000176187"/>
    </source>
</evidence>
<dbReference type="PANTHER" id="PTHR34701:SF1">
    <property type="entry name" value="TRANSCRIPTIONAL REGULATOR MRAZ"/>
    <property type="match status" value="1"/>
</dbReference>
<evidence type="ECO:0000256" key="3">
    <source>
        <dbReference type="ARBA" id="ARBA00022737"/>
    </source>
</evidence>
<dbReference type="HAMAP" id="MF_01008">
    <property type="entry name" value="MraZ"/>
    <property type="match status" value="1"/>
</dbReference>
<dbReference type="GO" id="GO:2000143">
    <property type="term" value="P:negative regulation of DNA-templated transcription initiation"/>
    <property type="evidence" value="ECO:0007669"/>
    <property type="project" value="TreeGrafter"/>
</dbReference>
<protein>
    <recommendedName>
        <fullName evidence="1 7">Transcriptional regulator MraZ</fullName>
    </recommendedName>
</protein>
<comment type="subcellular location">
    <subcellularLocation>
        <location evidence="7">Cytoplasm</location>
        <location evidence="7">Nucleoid</location>
    </subcellularLocation>
</comment>
<keyword evidence="3" id="KW-0677">Repeat</keyword>
<evidence type="ECO:0000313" key="9">
    <source>
        <dbReference type="EMBL" id="OGI86000.1"/>
    </source>
</evidence>
<keyword evidence="5 7" id="KW-0238">DNA-binding</keyword>
<dbReference type="InterPro" id="IPR020603">
    <property type="entry name" value="MraZ_dom"/>
</dbReference>
<dbReference type="EMBL" id="MFUY01000017">
    <property type="protein sequence ID" value="OGI86000.1"/>
    <property type="molecule type" value="Genomic_DNA"/>
</dbReference>
<evidence type="ECO:0000256" key="6">
    <source>
        <dbReference type="ARBA" id="ARBA00023163"/>
    </source>
</evidence>
<sequence>MLIGEYIHTIDEKNRMSLPVKFRKEMGKKIIITPGLGQCLFIFTIKEWGKVSKRLSSSDNDLSFLRADQRSFNRFMFGRAAEVEVDSIGRILIPQFLSDRIGLKNTAAIVGVEDRVEVWTERAWSHQKGIVEKQAEQLAEKLGNEKRSL</sequence>
<evidence type="ECO:0000256" key="1">
    <source>
        <dbReference type="ARBA" id="ARBA00013860"/>
    </source>
</evidence>
<dbReference type="GO" id="GO:0009295">
    <property type="term" value="C:nucleoid"/>
    <property type="evidence" value="ECO:0007669"/>
    <property type="project" value="UniProtKB-SubCell"/>
</dbReference>
<evidence type="ECO:0000256" key="4">
    <source>
        <dbReference type="ARBA" id="ARBA00023015"/>
    </source>
</evidence>